<dbReference type="Gene3D" id="3.30.710.10">
    <property type="entry name" value="Potassium Channel Kv1.1, Chain A"/>
    <property type="match status" value="1"/>
</dbReference>
<sequence length="241" mass="26852">MEPSASSSPSPKTSYFGVKHLGNLKLLEGAESATVTVGPKDAAITWHLPKALLTRHSLFFAAALDGSFAEAKLNSVTMPDDDPNVFRLWVQWLYLGHITCQILGVDDINNVLVKAWILGDKLGCQIFKDVVMMDLLACHSPKVERPLIETSTLRTAYEGSAPGSKLRKWALNFFVFEIGQTRSGNFSALQRNILWVSETKDIEDFSQDYMEASVEFSLQGNPTNPYTNGQQYMEVLSFKPR</sequence>
<feature type="domain" description="BTB" evidence="1">
    <location>
        <begin position="31"/>
        <end position="102"/>
    </location>
</feature>
<dbReference type="SUPFAM" id="SSF54695">
    <property type="entry name" value="POZ domain"/>
    <property type="match status" value="1"/>
</dbReference>
<accession>A0AA39V706</accession>
<reference evidence="2" key="1">
    <citation type="submission" date="2023-03" db="EMBL/GenBank/DDBJ databases">
        <title>Complete genome of Cladonia borealis.</title>
        <authorList>
            <person name="Park H."/>
        </authorList>
    </citation>
    <scope>NUCLEOTIDE SEQUENCE</scope>
    <source>
        <strain evidence="2">ANT050790</strain>
    </source>
</reference>
<dbReference type="EMBL" id="JAFEKC020000004">
    <property type="protein sequence ID" value="KAK0515384.1"/>
    <property type="molecule type" value="Genomic_DNA"/>
</dbReference>
<dbReference type="InterPro" id="IPR011333">
    <property type="entry name" value="SKP1/BTB/POZ_sf"/>
</dbReference>
<comment type="caution">
    <text evidence="2">The sequence shown here is derived from an EMBL/GenBank/DDBJ whole genome shotgun (WGS) entry which is preliminary data.</text>
</comment>
<dbReference type="Proteomes" id="UP001166286">
    <property type="component" value="Unassembled WGS sequence"/>
</dbReference>
<dbReference type="CDD" id="cd18186">
    <property type="entry name" value="BTB_POZ_ZBTB_KLHL-like"/>
    <property type="match status" value="1"/>
</dbReference>
<dbReference type="PANTHER" id="PTHR47843:SF2">
    <property type="entry name" value="BTB DOMAIN-CONTAINING PROTEIN"/>
    <property type="match status" value="1"/>
</dbReference>
<dbReference type="AlphaFoldDB" id="A0AA39V706"/>
<evidence type="ECO:0000313" key="2">
    <source>
        <dbReference type="EMBL" id="KAK0515384.1"/>
    </source>
</evidence>
<dbReference type="PROSITE" id="PS50097">
    <property type="entry name" value="BTB"/>
    <property type="match status" value="1"/>
</dbReference>
<dbReference type="PANTHER" id="PTHR47843">
    <property type="entry name" value="BTB DOMAIN-CONTAINING PROTEIN-RELATED"/>
    <property type="match status" value="1"/>
</dbReference>
<name>A0AA39V706_9LECA</name>
<evidence type="ECO:0000313" key="3">
    <source>
        <dbReference type="Proteomes" id="UP001166286"/>
    </source>
</evidence>
<protein>
    <recommendedName>
        <fullName evidence="1">BTB domain-containing protein</fullName>
    </recommendedName>
</protein>
<proteinExistence type="predicted"/>
<dbReference type="InterPro" id="IPR000210">
    <property type="entry name" value="BTB/POZ_dom"/>
</dbReference>
<gene>
    <name evidence="2" type="ORF">JMJ35_002763</name>
</gene>
<keyword evidence="3" id="KW-1185">Reference proteome</keyword>
<organism evidence="2 3">
    <name type="scientific">Cladonia borealis</name>
    <dbReference type="NCBI Taxonomy" id="184061"/>
    <lineage>
        <taxon>Eukaryota</taxon>
        <taxon>Fungi</taxon>
        <taxon>Dikarya</taxon>
        <taxon>Ascomycota</taxon>
        <taxon>Pezizomycotina</taxon>
        <taxon>Lecanoromycetes</taxon>
        <taxon>OSLEUM clade</taxon>
        <taxon>Lecanoromycetidae</taxon>
        <taxon>Lecanorales</taxon>
        <taxon>Lecanorineae</taxon>
        <taxon>Cladoniaceae</taxon>
        <taxon>Cladonia</taxon>
    </lineage>
</organism>
<evidence type="ECO:0000259" key="1">
    <source>
        <dbReference type="PROSITE" id="PS50097"/>
    </source>
</evidence>